<evidence type="ECO:0000256" key="1">
    <source>
        <dbReference type="ARBA" id="ARBA00000274"/>
    </source>
</evidence>
<dbReference type="AlphaFoldDB" id="A0A0A8GZY8"/>
<keyword evidence="2" id="KW-0203">Cytokinin biosynthesis</keyword>
<dbReference type="Proteomes" id="UP000031163">
    <property type="component" value="Chromosome"/>
</dbReference>
<dbReference type="GO" id="GO:0005829">
    <property type="term" value="C:cytosol"/>
    <property type="evidence" value="ECO:0007669"/>
    <property type="project" value="TreeGrafter"/>
</dbReference>
<evidence type="ECO:0000313" key="4">
    <source>
        <dbReference type="Proteomes" id="UP000031163"/>
    </source>
</evidence>
<dbReference type="GO" id="GO:0009691">
    <property type="term" value="P:cytokinin biosynthetic process"/>
    <property type="evidence" value="ECO:0007669"/>
    <property type="project" value="UniProtKB-UniRule"/>
</dbReference>
<evidence type="ECO:0000256" key="2">
    <source>
        <dbReference type="RuleBase" id="RU363015"/>
    </source>
</evidence>
<dbReference type="PANTHER" id="PTHR43393">
    <property type="entry name" value="CYTOKININ RIBOSIDE 5'-MONOPHOSPHATE PHOSPHORIBOHYDROLASE"/>
    <property type="match status" value="1"/>
</dbReference>
<evidence type="ECO:0000313" key="3">
    <source>
        <dbReference type="EMBL" id="AJC87232.1"/>
    </source>
</evidence>
<dbReference type="PANTHER" id="PTHR43393:SF2">
    <property type="entry name" value="CYTOKININ RIBOSIDE 5'-MONOPHOSPHATE PHOSPHORIBOHYDROLASE"/>
    <property type="match status" value="1"/>
</dbReference>
<dbReference type="Pfam" id="PF03641">
    <property type="entry name" value="Lysine_decarbox"/>
    <property type="match status" value="1"/>
</dbReference>
<dbReference type="GO" id="GO:0008714">
    <property type="term" value="F:AMP nucleosidase activity"/>
    <property type="evidence" value="ECO:0007669"/>
    <property type="project" value="UniProtKB-EC"/>
</dbReference>
<dbReference type="SUPFAM" id="SSF102405">
    <property type="entry name" value="MCP/YpsA-like"/>
    <property type="match status" value="1"/>
</dbReference>
<dbReference type="HOGENOM" id="CLU_058336_0_5_7"/>
<keyword evidence="2" id="KW-0378">Hydrolase</keyword>
<reference evidence="3 4" key="1">
    <citation type="journal article" date="2014" name="Genome Biol. Evol.">
        <title>Comparative Genomics of the Campylobacter lari Group.</title>
        <authorList>
            <person name="Miller W.G."/>
            <person name="Yee E."/>
            <person name="Chapman M.H."/>
            <person name="Smith T.P."/>
            <person name="Bono J.L."/>
            <person name="Huynh S."/>
            <person name="Parker C.T."/>
            <person name="Vandamme P."/>
            <person name="Luong K."/>
            <person name="Korlach J."/>
        </authorList>
    </citation>
    <scope>NUCLEOTIDE SEQUENCE [LARGE SCALE GENOMIC DNA]</scope>
    <source>
        <strain evidence="3 4">NCTC 12927</strain>
    </source>
</reference>
<proteinExistence type="inferred from homology"/>
<dbReference type="EC" id="3.2.2.n1" evidence="2"/>
<dbReference type="InterPro" id="IPR005269">
    <property type="entry name" value="LOG"/>
</dbReference>
<dbReference type="InterPro" id="IPR052341">
    <property type="entry name" value="LOG_family_nucleotidases"/>
</dbReference>
<dbReference type="GeneID" id="74431050"/>
<name>A0A0A8GZY8_9BACT</name>
<dbReference type="InterPro" id="IPR031100">
    <property type="entry name" value="LOG_fam"/>
</dbReference>
<protein>
    <recommendedName>
        <fullName evidence="2">Cytokinin riboside 5'-monophosphate phosphoribohydrolase</fullName>
        <ecNumber evidence="2">3.2.2.n1</ecNumber>
    </recommendedName>
</protein>
<dbReference type="STRING" id="1031564.CINS_0230"/>
<accession>A0A0A8GZY8</accession>
<dbReference type="EMBL" id="CP007770">
    <property type="protein sequence ID" value="AJC87232.1"/>
    <property type="molecule type" value="Genomic_DNA"/>
</dbReference>
<organism evidence="3 4">
    <name type="scientific">Campylobacter insulaenigrae NCTC 12927</name>
    <dbReference type="NCBI Taxonomy" id="1031564"/>
    <lineage>
        <taxon>Bacteria</taxon>
        <taxon>Pseudomonadati</taxon>
        <taxon>Campylobacterota</taxon>
        <taxon>Epsilonproteobacteria</taxon>
        <taxon>Campylobacterales</taxon>
        <taxon>Campylobacteraceae</taxon>
        <taxon>Campylobacter</taxon>
    </lineage>
</organism>
<dbReference type="Gene3D" id="3.40.50.450">
    <property type="match status" value="1"/>
</dbReference>
<dbReference type="KEGG" id="cis:CINS_0230"/>
<dbReference type="NCBIfam" id="TIGR00730">
    <property type="entry name" value="Rossman fold protein, TIGR00730 family"/>
    <property type="match status" value="1"/>
</dbReference>
<sequence>MTKKVIDDVKYLKKLEPIHNCVTFFGSARLKQDNEYCVFASNLAKKLADLGYCIVSGGGAGIMQASNYGAMLSKNSHLKSVGFNIHLPFEQKANSFLEYNITFKSLAIRKMALIQKSFAFVIFPGGFGTLDEFFEILTLKQLSIRKNVPIILVGQKFWHTLDKFIKTSLLELQTISKDDRLKYSISDDLDEIIRIIKENNENSCCNEWGCG</sequence>
<gene>
    <name evidence="3" type="ORF">CINS_0230</name>
</gene>
<dbReference type="RefSeq" id="WP_039649145.1">
    <property type="nucleotide sequence ID" value="NZ_CP007770.1"/>
</dbReference>
<comment type="catalytic activity">
    <reaction evidence="1">
        <text>AMP + H2O = D-ribose 5-phosphate + adenine</text>
        <dbReference type="Rhea" id="RHEA:20129"/>
        <dbReference type="ChEBI" id="CHEBI:15377"/>
        <dbReference type="ChEBI" id="CHEBI:16708"/>
        <dbReference type="ChEBI" id="CHEBI:78346"/>
        <dbReference type="ChEBI" id="CHEBI:456215"/>
        <dbReference type="EC" id="3.2.2.4"/>
    </reaction>
</comment>
<comment type="similarity">
    <text evidence="2">Belongs to the LOG family.</text>
</comment>